<proteinExistence type="predicted"/>
<feature type="transmembrane region" description="Helical" evidence="1">
    <location>
        <begin position="12"/>
        <end position="28"/>
    </location>
</feature>
<protein>
    <recommendedName>
        <fullName evidence="4">Acid-resistance membrane protein</fullName>
    </recommendedName>
</protein>
<evidence type="ECO:0000256" key="1">
    <source>
        <dbReference type="SAM" id="Phobius"/>
    </source>
</evidence>
<feature type="transmembrane region" description="Helical" evidence="1">
    <location>
        <begin position="119"/>
        <end position="138"/>
    </location>
</feature>
<dbReference type="Proteomes" id="UP000181884">
    <property type="component" value="Unassembled WGS sequence"/>
</dbReference>
<comment type="caution">
    <text evidence="2">The sequence shown here is derived from an EMBL/GenBank/DDBJ whole genome shotgun (WGS) entry which is preliminary data.</text>
</comment>
<feature type="transmembrane region" description="Helical" evidence="1">
    <location>
        <begin position="66"/>
        <end position="83"/>
    </location>
</feature>
<evidence type="ECO:0000313" key="3">
    <source>
        <dbReference type="Proteomes" id="UP000181884"/>
    </source>
</evidence>
<accession>A0A1L8RIY6</accession>
<feature type="transmembrane region" description="Helical" evidence="1">
    <location>
        <begin position="144"/>
        <end position="167"/>
    </location>
</feature>
<organism evidence="2 3">
    <name type="scientific">Enterococcus canis</name>
    <dbReference type="NCBI Taxonomy" id="214095"/>
    <lineage>
        <taxon>Bacteria</taxon>
        <taxon>Bacillati</taxon>
        <taxon>Bacillota</taxon>
        <taxon>Bacilli</taxon>
        <taxon>Lactobacillales</taxon>
        <taxon>Enterococcaceae</taxon>
        <taxon>Enterococcus</taxon>
    </lineage>
</organism>
<name>A0A1L8RIY6_9ENTE</name>
<evidence type="ECO:0008006" key="4">
    <source>
        <dbReference type="Google" id="ProtNLM"/>
    </source>
</evidence>
<keyword evidence="1" id="KW-0472">Membrane</keyword>
<dbReference type="GO" id="GO:0005886">
    <property type="term" value="C:plasma membrane"/>
    <property type="evidence" value="ECO:0007669"/>
    <property type="project" value="TreeGrafter"/>
</dbReference>
<keyword evidence="1" id="KW-0812">Transmembrane</keyword>
<feature type="transmembrane region" description="Helical" evidence="1">
    <location>
        <begin position="89"/>
        <end position="107"/>
    </location>
</feature>
<keyword evidence="1" id="KW-1133">Transmembrane helix</keyword>
<reference evidence="2 3" key="1">
    <citation type="submission" date="2014-12" db="EMBL/GenBank/DDBJ databases">
        <title>Draft genome sequences of 29 type strains of Enterococci.</title>
        <authorList>
            <person name="Zhong Z."/>
            <person name="Sun Z."/>
            <person name="Liu W."/>
            <person name="Zhang W."/>
            <person name="Zhang H."/>
        </authorList>
    </citation>
    <scope>NUCLEOTIDE SEQUENCE [LARGE SCALE GENOMIC DNA]</scope>
    <source>
        <strain evidence="2 3">DSM 17029</strain>
    </source>
</reference>
<gene>
    <name evidence="2" type="ORF">RU97_GL001243</name>
</gene>
<sequence>MMGFFQQYQKNSLFRACLFLLLGILIFINPGDTLRWIFILLAAYFFFMGIISLLGTWRTRDMGTSYAPGVMYLVVGLIILFFGQFFVSLVPFIVGIFVVIEGITSFGQAREFNRLGNSSGALMVYSILLIILGIVLILNPFGTILVLFQIFGLSLMVMGVVLLINYFRWRKLT</sequence>
<dbReference type="PANTHER" id="PTHR34989">
    <property type="entry name" value="PROTEIN HDED"/>
    <property type="match status" value="1"/>
</dbReference>
<feature type="transmembrane region" description="Helical" evidence="1">
    <location>
        <begin position="34"/>
        <end position="54"/>
    </location>
</feature>
<dbReference type="PANTHER" id="PTHR34989:SF1">
    <property type="entry name" value="PROTEIN HDED"/>
    <property type="match status" value="1"/>
</dbReference>
<dbReference type="Pfam" id="PF03729">
    <property type="entry name" value="DUF308"/>
    <property type="match status" value="3"/>
</dbReference>
<dbReference type="InterPro" id="IPR052712">
    <property type="entry name" value="Acid_resist_chaperone_HdeD"/>
</dbReference>
<dbReference type="InterPro" id="IPR005325">
    <property type="entry name" value="DUF308_memb"/>
</dbReference>
<evidence type="ECO:0000313" key="2">
    <source>
        <dbReference type="EMBL" id="OJG19672.1"/>
    </source>
</evidence>
<dbReference type="AlphaFoldDB" id="A0A1L8RIY6"/>
<keyword evidence="3" id="KW-1185">Reference proteome</keyword>
<dbReference type="RefSeq" id="WP_067390690.1">
    <property type="nucleotide sequence ID" value="NZ_JXKH01000002.1"/>
</dbReference>
<dbReference type="EMBL" id="JXKH01000002">
    <property type="protein sequence ID" value="OJG19672.1"/>
    <property type="molecule type" value="Genomic_DNA"/>
</dbReference>
<dbReference type="STRING" id="214095.RU97_GL001243"/>